<dbReference type="GO" id="GO:0003677">
    <property type="term" value="F:DNA binding"/>
    <property type="evidence" value="ECO:0007669"/>
    <property type="project" value="UniProtKB-KW"/>
</dbReference>
<dbReference type="PANTHER" id="PTHR30408:SF12">
    <property type="entry name" value="TYPE I RESTRICTION ENZYME MJAVIII SPECIFICITY SUBUNIT"/>
    <property type="match status" value="1"/>
</dbReference>
<proteinExistence type="inferred from homology"/>
<dbReference type="InterPro" id="IPR052021">
    <property type="entry name" value="Type-I_RS_S_subunit"/>
</dbReference>
<organism evidence="6 7">
    <name type="scientific">Candidatus Taylorbacteria bacterium RIFCSPHIGHO2_02_FULL_46_13</name>
    <dbReference type="NCBI Taxonomy" id="1802312"/>
    <lineage>
        <taxon>Bacteria</taxon>
        <taxon>Candidatus Tayloriibacteriota</taxon>
    </lineage>
</organism>
<dbReference type="PANTHER" id="PTHR30408">
    <property type="entry name" value="TYPE-1 RESTRICTION ENZYME ECOKI SPECIFICITY PROTEIN"/>
    <property type="match status" value="1"/>
</dbReference>
<reference evidence="6 7" key="1">
    <citation type="journal article" date="2016" name="Nat. Commun.">
        <title>Thousands of microbial genomes shed light on interconnected biogeochemical processes in an aquifer system.</title>
        <authorList>
            <person name="Anantharaman K."/>
            <person name="Brown C.T."/>
            <person name="Hug L.A."/>
            <person name="Sharon I."/>
            <person name="Castelle C.J."/>
            <person name="Probst A.J."/>
            <person name="Thomas B.C."/>
            <person name="Singh A."/>
            <person name="Wilkins M.J."/>
            <person name="Karaoz U."/>
            <person name="Brodie E.L."/>
            <person name="Williams K.H."/>
            <person name="Hubbard S.S."/>
            <person name="Banfield J.F."/>
        </authorList>
    </citation>
    <scope>NUCLEOTIDE SEQUENCE [LARGE SCALE GENOMIC DNA]</scope>
</reference>
<evidence type="ECO:0000313" key="7">
    <source>
        <dbReference type="Proteomes" id="UP000177565"/>
    </source>
</evidence>
<evidence type="ECO:0000256" key="4">
    <source>
        <dbReference type="SAM" id="Coils"/>
    </source>
</evidence>
<evidence type="ECO:0000256" key="3">
    <source>
        <dbReference type="ARBA" id="ARBA00023125"/>
    </source>
</evidence>
<evidence type="ECO:0000259" key="5">
    <source>
        <dbReference type="Pfam" id="PF01420"/>
    </source>
</evidence>
<dbReference type="STRING" id="1802312.A3C06_03805"/>
<dbReference type="GO" id="GO:0009307">
    <property type="term" value="P:DNA restriction-modification system"/>
    <property type="evidence" value="ECO:0007669"/>
    <property type="project" value="UniProtKB-KW"/>
</dbReference>
<dbReference type="InterPro" id="IPR044946">
    <property type="entry name" value="Restrct_endonuc_typeI_TRD_sf"/>
</dbReference>
<gene>
    <name evidence="6" type="ORF">A3C06_03805</name>
</gene>
<evidence type="ECO:0000313" key="6">
    <source>
        <dbReference type="EMBL" id="OHA27173.1"/>
    </source>
</evidence>
<sequence length="374" mass="42511">MTWQTKKLDDACEVEYGTRVVNKKHGGSKYPVYGGGGATFFMDRSNRKDRMVIARFAMSEPCTRFVSGEFFLNDSGLTLSPKNNSEIAQDFLNWEVLFLNDHIYSLARGSAQKNLDVPAFRKMVITYPNSIAEQKRIVKKLNEVFEKVATAKANAEKNLQNPKELFESYLQSVFAKPGKDWEEKKLVEVCELKSGTTIPLKLEKQSGDVLYVKVGDMNLVGNEIEITTSSRFINSSVLNHKQIIPQGSVIFPKRGGAIFTNKRRKIIKPTIVDLNTMALVPSELIDSDLLYYWFLRIDLRDLNNGSSIPQINNYSFDNVLISYPKSLSEQKAIVKKLNTLSEETKKLEKIYEQKLADLEELKKSVLSKAFHVEL</sequence>
<feature type="domain" description="Type I restriction modification DNA specificity" evidence="5">
    <location>
        <begin position="2"/>
        <end position="152"/>
    </location>
</feature>
<dbReference type="InterPro" id="IPR000055">
    <property type="entry name" value="Restrct_endonuc_typeI_TRD"/>
</dbReference>
<dbReference type="AlphaFoldDB" id="A0A1G2MTJ9"/>
<dbReference type="Proteomes" id="UP000177565">
    <property type="component" value="Unassembled WGS sequence"/>
</dbReference>
<name>A0A1G2MTJ9_9BACT</name>
<dbReference type="Gene3D" id="3.90.220.20">
    <property type="entry name" value="DNA methylase specificity domains"/>
    <property type="match status" value="2"/>
</dbReference>
<feature type="coiled-coil region" evidence="4">
    <location>
        <begin position="337"/>
        <end position="364"/>
    </location>
</feature>
<evidence type="ECO:0000256" key="2">
    <source>
        <dbReference type="ARBA" id="ARBA00022747"/>
    </source>
</evidence>
<comment type="similarity">
    <text evidence="1">Belongs to the type-I restriction system S methylase family.</text>
</comment>
<dbReference type="SUPFAM" id="SSF116734">
    <property type="entry name" value="DNA methylase specificity domain"/>
    <property type="match status" value="2"/>
</dbReference>
<protein>
    <recommendedName>
        <fullName evidence="5">Type I restriction modification DNA specificity domain-containing protein</fullName>
    </recommendedName>
</protein>
<keyword evidence="4" id="KW-0175">Coiled coil</keyword>
<dbReference type="Pfam" id="PF01420">
    <property type="entry name" value="Methylase_S"/>
    <property type="match status" value="2"/>
</dbReference>
<dbReference type="EMBL" id="MHRQ01000011">
    <property type="protein sequence ID" value="OHA27173.1"/>
    <property type="molecule type" value="Genomic_DNA"/>
</dbReference>
<feature type="domain" description="Type I restriction modification DNA specificity" evidence="5">
    <location>
        <begin position="179"/>
        <end position="349"/>
    </location>
</feature>
<evidence type="ECO:0000256" key="1">
    <source>
        <dbReference type="ARBA" id="ARBA00010923"/>
    </source>
</evidence>
<keyword evidence="2" id="KW-0680">Restriction system</keyword>
<accession>A0A1G2MTJ9</accession>
<keyword evidence="3" id="KW-0238">DNA-binding</keyword>
<comment type="caution">
    <text evidence="6">The sequence shown here is derived from an EMBL/GenBank/DDBJ whole genome shotgun (WGS) entry which is preliminary data.</text>
</comment>